<feature type="compositionally biased region" description="Polar residues" evidence="2">
    <location>
        <begin position="357"/>
        <end position="379"/>
    </location>
</feature>
<feature type="compositionally biased region" description="Polar residues" evidence="2">
    <location>
        <begin position="411"/>
        <end position="423"/>
    </location>
</feature>
<feature type="domain" description="Zn(2)-C6 fungal-type" evidence="3">
    <location>
        <begin position="602"/>
        <end position="634"/>
    </location>
</feature>
<dbReference type="SMART" id="SM00066">
    <property type="entry name" value="GAL4"/>
    <property type="match status" value="1"/>
</dbReference>
<keyword evidence="5" id="KW-1185">Reference proteome</keyword>
<feature type="region of interest" description="Disordered" evidence="2">
    <location>
        <begin position="411"/>
        <end position="650"/>
    </location>
</feature>
<evidence type="ECO:0000259" key="3">
    <source>
        <dbReference type="PROSITE" id="PS50048"/>
    </source>
</evidence>
<gene>
    <name evidence="4" type="ORF">NA56DRAFT_672267</name>
</gene>
<dbReference type="PROSITE" id="PS50048">
    <property type="entry name" value="ZN2_CY6_FUNGAL_2"/>
    <property type="match status" value="1"/>
</dbReference>
<protein>
    <recommendedName>
        <fullName evidence="3">Zn(2)-C6 fungal-type domain-containing protein</fullName>
    </recommendedName>
</protein>
<feature type="compositionally biased region" description="Low complexity" evidence="2">
    <location>
        <begin position="429"/>
        <end position="440"/>
    </location>
</feature>
<feature type="region of interest" description="Disordered" evidence="2">
    <location>
        <begin position="1"/>
        <end position="39"/>
    </location>
</feature>
<dbReference type="GO" id="GO:0000981">
    <property type="term" value="F:DNA-binding transcription factor activity, RNA polymerase II-specific"/>
    <property type="evidence" value="ECO:0007669"/>
    <property type="project" value="InterPro"/>
</dbReference>
<sequence>MAGMDVRTGDHRMATPPAVYSGAQSNSTTPHNTNISPFGSPTPKSVAFELLFPESPQYRARLPMRVQIFPHDTTDSIITTVKNFYGLYAGPGGAKGVSFEDEQGNTLIARYENLRNNMVVYVRVIEEHSQAPGTYGPSSYHSGSPVLAQAFYPGDGHHMPPPQPAQALNYGQPISRPTSRTSRKRSMSPNQGRGRRSASASTNPPPMKKSRSRSGFKSRGSSAHGSFADNHSDGMNGYSSGDGAPGSVSSKTKSEHIGNTEISLDNIVEGGRRKRAKFESSELPLFAPPQMPAATSNSSVSPARRIEHQRPPFTFAHPSQHPFSNPQPLQSPQSYSNGFGQPGLYTTPAAHGRRTRGGSSYPPNRPSIGTTPNGNSSGILPTPDPTVGSCMSEEDKDVALQLMRLGEMSNISHGRTSASTLDDTFSGRADAASSTGATSDGESESENELPPARRQKLESSPILPLGAVSKFRKHLDDILPSQDSTEPSGDEGDYEDGQDETFKLGGQEDAMDVDQKPKMQKSKSAPIVMGKPRTSASGAKVRSSKSKQRGQMKKKSTSLTGSAKPISPTSLPPQSRKASNASALNFQHQLGEDEEDLSSKPRCQRCRKSKKGCDRQRPCQRCKDAGLSADQCVSEDEGNGRKGRYGRHMGVPVKKEELSVDTNFASPSIIAGGQGSPDKSKKRKR</sequence>
<reference evidence="4 5" key="1">
    <citation type="submission" date="2016-05" db="EMBL/GenBank/DDBJ databases">
        <title>A degradative enzymes factory behind the ericoid mycorrhizal symbiosis.</title>
        <authorList>
            <consortium name="DOE Joint Genome Institute"/>
            <person name="Martino E."/>
            <person name="Morin E."/>
            <person name="Grelet G."/>
            <person name="Kuo A."/>
            <person name="Kohler A."/>
            <person name="Daghino S."/>
            <person name="Barry K."/>
            <person name="Choi C."/>
            <person name="Cichocki N."/>
            <person name="Clum A."/>
            <person name="Copeland A."/>
            <person name="Hainaut M."/>
            <person name="Haridas S."/>
            <person name="Labutti K."/>
            <person name="Lindquist E."/>
            <person name="Lipzen A."/>
            <person name="Khouja H.-R."/>
            <person name="Murat C."/>
            <person name="Ohm R."/>
            <person name="Olson A."/>
            <person name="Spatafora J."/>
            <person name="Veneault-Fourrey C."/>
            <person name="Henrissat B."/>
            <person name="Grigoriev I."/>
            <person name="Martin F."/>
            <person name="Perotto S."/>
        </authorList>
    </citation>
    <scope>NUCLEOTIDE SEQUENCE [LARGE SCALE GENOMIC DNA]</scope>
    <source>
        <strain evidence="4 5">UAMH 7357</strain>
    </source>
</reference>
<feature type="region of interest" description="Disordered" evidence="2">
    <location>
        <begin position="146"/>
        <end position="268"/>
    </location>
</feature>
<accession>A0A2J6PX87</accession>
<dbReference type="InterPro" id="IPR001138">
    <property type="entry name" value="Zn2Cys6_DnaBD"/>
</dbReference>
<dbReference type="OrthoDB" id="4150467at2759"/>
<dbReference type="AlphaFoldDB" id="A0A2J6PX87"/>
<name>A0A2J6PX87_9HELO</name>
<evidence type="ECO:0000313" key="4">
    <source>
        <dbReference type="EMBL" id="PMD18628.1"/>
    </source>
</evidence>
<keyword evidence="1" id="KW-0539">Nucleus</keyword>
<dbReference type="CDD" id="cd00067">
    <property type="entry name" value="GAL4"/>
    <property type="match status" value="1"/>
</dbReference>
<dbReference type="EMBL" id="KZ613493">
    <property type="protein sequence ID" value="PMD18628.1"/>
    <property type="molecule type" value="Genomic_DNA"/>
</dbReference>
<dbReference type="Pfam" id="PF00172">
    <property type="entry name" value="Zn_clus"/>
    <property type="match status" value="1"/>
</dbReference>
<feature type="compositionally biased region" description="Basic and acidic residues" evidence="2">
    <location>
        <begin position="611"/>
        <end position="624"/>
    </location>
</feature>
<feature type="compositionally biased region" description="Polar residues" evidence="2">
    <location>
        <begin position="557"/>
        <end position="588"/>
    </location>
</feature>
<feature type="compositionally biased region" description="Polar residues" evidence="2">
    <location>
        <begin position="22"/>
        <end position="39"/>
    </location>
</feature>
<organism evidence="4 5">
    <name type="scientific">Hyaloscypha hepaticicola</name>
    <dbReference type="NCBI Taxonomy" id="2082293"/>
    <lineage>
        <taxon>Eukaryota</taxon>
        <taxon>Fungi</taxon>
        <taxon>Dikarya</taxon>
        <taxon>Ascomycota</taxon>
        <taxon>Pezizomycotina</taxon>
        <taxon>Leotiomycetes</taxon>
        <taxon>Helotiales</taxon>
        <taxon>Hyaloscyphaceae</taxon>
        <taxon>Hyaloscypha</taxon>
    </lineage>
</organism>
<dbReference type="Proteomes" id="UP000235672">
    <property type="component" value="Unassembled WGS sequence"/>
</dbReference>
<dbReference type="GO" id="GO:0008270">
    <property type="term" value="F:zinc ion binding"/>
    <property type="evidence" value="ECO:0007669"/>
    <property type="project" value="InterPro"/>
</dbReference>
<feature type="compositionally biased region" description="Polar residues" evidence="2">
    <location>
        <begin position="321"/>
        <end position="339"/>
    </location>
</feature>
<evidence type="ECO:0000256" key="2">
    <source>
        <dbReference type="SAM" id="MobiDB-lite"/>
    </source>
</evidence>
<feature type="compositionally biased region" description="Basic residues" evidence="2">
    <location>
        <begin position="542"/>
        <end position="556"/>
    </location>
</feature>
<feature type="compositionally biased region" description="Acidic residues" evidence="2">
    <location>
        <begin position="488"/>
        <end position="499"/>
    </location>
</feature>
<feature type="region of interest" description="Disordered" evidence="2">
    <location>
        <begin position="664"/>
        <end position="685"/>
    </location>
</feature>
<feature type="region of interest" description="Disordered" evidence="2">
    <location>
        <begin position="282"/>
        <end position="391"/>
    </location>
</feature>
<evidence type="ECO:0000256" key="1">
    <source>
        <dbReference type="ARBA" id="ARBA00023242"/>
    </source>
</evidence>
<proteinExistence type="predicted"/>
<evidence type="ECO:0000313" key="5">
    <source>
        <dbReference type="Proteomes" id="UP000235672"/>
    </source>
</evidence>